<dbReference type="PANTHER" id="PTHR39456:SF1">
    <property type="entry name" value="METAL-DEPENDENT HYDROLASE"/>
    <property type="match status" value="1"/>
</dbReference>
<dbReference type="AlphaFoldDB" id="A0A4P7XE17"/>
<dbReference type="EMBL" id="CP031093">
    <property type="protein sequence ID" value="QCF25159.1"/>
    <property type="molecule type" value="Genomic_DNA"/>
</dbReference>
<evidence type="ECO:0000313" key="2">
    <source>
        <dbReference type="Proteomes" id="UP000298049"/>
    </source>
</evidence>
<dbReference type="PIRSF" id="PIRSF007580">
    <property type="entry name" value="UCP07580"/>
    <property type="match status" value="1"/>
</dbReference>
<protein>
    <submittedName>
        <fullName evidence="1">Metal-dependent hydrolase</fullName>
    </submittedName>
</protein>
<reference evidence="1 2" key="1">
    <citation type="submission" date="2018-07" db="EMBL/GenBank/DDBJ databases">
        <title>Marsedoiliclastica nanhaica gen. nov. sp. nov., a novel marine hydrocarbonoclastic bacterium isolated from an in-situ enriched hydrocarbon-degrading consortium in deep-sea sediment.</title>
        <authorList>
            <person name="Dong C."/>
            <person name="Ma T."/>
            <person name="Liu R."/>
            <person name="Shao Z."/>
        </authorList>
    </citation>
    <scope>NUCLEOTIDE SEQUENCE [LARGE SCALE GENOMIC DNA]</scope>
    <source>
        <strain evidence="2">soil36-7</strain>
    </source>
</reference>
<dbReference type="GO" id="GO:0016787">
    <property type="term" value="F:hydrolase activity"/>
    <property type="evidence" value="ECO:0007669"/>
    <property type="project" value="UniProtKB-KW"/>
</dbReference>
<dbReference type="RefSeq" id="WP_136547116.1">
    <property type="nucleotide sequence ID" value="NZ_CP031093.1"/>
</dbReference>
<dbReference type="KEGG" id="hmi:soil367_04005"/>
<proteinExistence type="predicted"/>
<dbReference type="OrthoDB" id="5727566at2"/>
<sequence length="282" mass="33231">MTVNQTPEVKIETRHLKFEVEEELKTLWHGGDVFKTCFFNALSMQFPEGEHQFIRAVRHYRDRIEDPRLKKEIRGFIGQEGVHSREHKRYNEALRHRGYDIDAMDKRFEKHMAWVSRLGPTRQLAGTCGAEHYTAVLAHGILSNPDVLTGASPVMKDLWRWHAIEETEHKAVAFDVYQRCIGDNNLRRVVFFFVTYNFFKFTFLNTCTMLKAEGKLWSLKTWLGGLNYLWGKPGVVRKCVPAFLDYLKKDFHPWHHDNRELLKTWEDKFDAELYQQPARAAS</sequence>
<dbReference type="Pfam" id="PF10118">
    <property type="entry name" value="Metal_hydrol"/>
    <property type="match status" value="1"/>
</dbReference>
<accession>A0A4P7XE17</accession>
<keyword evidence="2" id="KW-1185">Reference proteome</keyword>
<gene>
    <name evidence="1" type="ORF">soil367_04005</name>
</gene>
<name>A0A4P7XE17_9ALTE</name>
<dbReference type="Proteomes" id="UP000298049">
    <property type="component" value="Chromosome"/>
</dbReference>
<keyword evidence="1" id="KW-0378">Hydrolase</keyword>
<dbReference type="InterPro" id="IPR016516">
    <property type="entry name" value="UCP07580"/>
</dbReference>
<dbReference type="PANTHER" id="PTHR39456">
    <property type="entry name" value="METAL-DEPENDENT HYDROLASE"/>
    <property type="match status" value="1"/>
</dbReference>
<evidence type="ECO:0000313" key="1">
    <source>
        <dbReference type="EMBL" id="QCF25159.1"/>
    </source>
</evidence>
<organism evidence="1 2">
    <name type="scientific">Hydrocarboniclastica marina</name>
    <dbReference type="NCBI Taxonomy" id="2259620"/>
    <lineage>
        <taxon>Bacteria</taxon>
        <taxon>Pseudomonadati</taxon>
        <taxon>Pseudomonadota</taxon>
        <taxon>Gammaproteobacteria</taxon>
        <taxon>Alteromonadales</taxon>
        <taxon>Alteromonadaceae</taxon>
        <taxon>Hydrocarboniclastica</taxon>
    </lineage>
</organism>